<dbReference type="RefSeq" id="WP_338536655.1">
    <property type="nucleotide sequence ID" value="NZ_AP028654.1"/>
</dbReference>
<evidence type="ECO:0000256" key="2">
    <source>
        <dbReference type="ARBA" id="ARBA00004742"/>
    </source>
</evidence>
<dbReference type="KEGG" id="hprf:HLPR_06610"/>
<evidence type="ECO:0000313" key="13">
    <source>
        <dbReference type="EMBL" id="BEP28330.1"/>
    </source>
</evidence>
<feature type="domain" description="Serine dehydratase-like alpha subunit" evidence="12">
    <location>
        <begin position="18"/>
        <end position="278"/>
    </location>
</feature>
<dbReference type="GO" id="GO:0046872">
    <property type="term" value="F:metal ion binding"/>
    <property type="evidence" value="ECO:0007669"/>
    <property type="project" value="UniProtKB-KW"/>
</dbReference>
<keyword evidence="5 11" id="KW-0004">4Fe-4S</keyword>
<reference evidence="13 14" key="1">
    <citation type="submission" date="2023-08" db="EMBL/GenBank/DDBJ databases">
        <title>Helicovermis profunda gen. nov., sp. nov., a novel mesophilic, fermentative bacterium within the Bacillota from a deep-sea hydrothermal vent chimney.</title>
        <authorList>
            <person name="Miyazaki U."/>
            <person name="Mizutani D."/>
            <person name="Hashimoto Y."/>
            <person name="Tame A."/>
            <person name="Sawayama S."/>
            <person name="Miyazaki J."/>
            <person name="Takai K."/>
            <person name="Nakagawa S."/>
        </authorList>
    </citation>
    <scope>NUCLEOTIDE SEQUENCE [LARGE SCALE GENOMIC DNA]</scope>
    <source>
        <strain evidence="13 14">S502</strain>
    </source>
</reference>
<dbReference type="GO" id="GO:0003941">
    <property type="term" value="F:L-serine ammonia-lyase activity"/>
    <property type="evidence" value="ECO:0007669"/>
    <property type="project" value="UniProtKB-UniRule"/>
</dbReference>
<evidence type="ECO:0000256" key="10">
    <source>
        <dbReference type="ARBA" id="ARBA00049406"/>
    </source>
</evidence>
<accession>A0AAU9EPE7</accession>
<dbReference type="GO" id="GO:0051539">
    <property type="term" value="F:4 iron, 4 sulfur cluster binding"/>
    <property type="evidence" value="ECO:0007669"/>
    <property type="project" value="UniProtKB-UniRule"/>
</dbReference>
<dbReference type="NCBIfam" id="TIGR00718">
    <property type="entry name" value="sda_alpha"/>
    <property type="match status" value="1"/>
</dbReference>
<gene>
    <name evidence="13" type="primary">sdaAA</name>
    <name evidence="13" type="ORF">HLPR_06610</name>
</gene>
<keyword evidence="6 11" id="KW-0479">Metal-binding</keyword>
<dbReference type="InterPro" id="IPR004642">
    <property type="entry name" value="Ser_deHydtase_asu"/>
</dbReference>
<evidence type="ECO:0000256" key="5">
    <source>
        <dbReference type="ARBA" id="ARBA00022485"/>
    </source>
</evidence>
<sequence>MKYNFSSGRELLEKCNKYNMKISEIMINREIELSFKTEKELKKIMLESVEVMIESSKKGIIGGEKSLSGLIGGEAKLLEKYRKEGNSLSGDSVMKSIISAMSVLEVNATMGKIVASPTAGSCGIIPGALVTTALEREVSKEKIVEAVFTSSAVGYLFLKNATVAGAEGGCQAETGTASAMAAAGLVELFGGSPKAALSAASFTIKNILGLVCDPIAGLVECPCQKRNALLSTNALISADMALAGIETIIPFDEVVEAMYKVGKMMSPSLKETAEGGMASTPSAKAISKKIFG</sequence>
<comment type="catalytic activity">
    <reaction evidence="10 11">
        <text>L-serine = pyruvate + NH4(+)</text>
        <dbReference type="Rhea" id="RHEA:19169"/>
        <dbReference type="ChEBI" id="CHEBI:15361"/>
        <dbReference type="ChEBI" id="CHEBI:28938"/>
        <dbReference type="ChEBI" id="CHEBI:33384"/>
        <dbReference type="EC" id="4.3.1.17"/>
    </reaction>
</comment>
<dbReference type="PANTHER" id="PTHR30182">
    <property type="entry name" value="L-SERINE DEHYDRATASE"/>
    <property type="match status" value="1"/>
</dbReference>
<dbReference type="Pfam" id="PF03313">
    <property type="entry name" value="SDH_alpha"/>
    <property type="match status" value="1"/>
</dbReference>
<protein>
    <recommendedName>
        <fullName evidence="11">L-serine dehydratase</fullName>
        <ecNumber evidence="11">4.3.1.17</ecNumber>
    </recommendedName>
</protein>
<evidence type="ECO:0000256" key="1">
    <source>
        <dbReference type="ARBA" id="ARBA00001966"/>
    </source>
</evidence>
<evidence type="ECO:0000259" key="12">
    <source>
        <dbReference type="Pfam" id="PF03313"/>
    </source>
</evidence>
<dbReference type="InterPro" id="IPR051318">
    <property type="entry name" value="Fe-S_L-Ser"/>
</dbReference>
<dbReference type="InterPro" id="IPR005130">
    <property type="entry name" value="Ser_deHydtase-like_asu"/>
</dbReference>
<evidence type="ECO:0000313" key="14">
    <source>
        <dbReference type="Proteomes" id="UP001321786"/>
    </source>
</evidence>
<evidence type="ECO:0000256" key="8">
    <source>
        <dbReference type="ARBA" id="ARBA00023014"/>
    </source>
</evidence>
<proteinExistence type="inferred from homology"/>
<keyword evidence="9 11" id="KW-0456">Lyase</keyword>
<keyword evidence="4 11" id="KW-0312">Gluconeogenesis</keyword>
<comment type="pathway">
    <text evidence="2">Carbohydrate biosynthesis; gluconeogenesis.</text>
</comment>
<evidence type="ECO:0000256" key="7">
    <source>
        <dbReference type="ARBA" id="ARBA00023004"/>
    </source>
</evidence>
<evidence type="ECO:0000256" key="4">
    <source>
        <dbReference type="ARBA" id="ARBA00022432"/>
    </source>
</evidence>
<dbReference type="EMBL" id="AP028654">
    <property type="protein sequence ID" value="BEP28330.1"/>
    <property type="molecule type" value="Genomic_DNA"/>
</dbReference>
<evidence type="ECO:0000256" key="9">
    <source>
        <dbReference type="ARBA" id="ARBA00023239"/>
    </source>
</evidence>
<dbReference type="AlphaFoldDB" id="A0AAU9EPE7"/>
<name>A0AAU9EPE7_9FIRM</name>
<keyword evidence="7 11" id="KW-0408">Iron</keyword>
<dbReference type="Proteomes" id="UP001321786">
    <property type="component" value="Chromosome"/>
</dbReference>
<comment type="similarity">
    <text evidence="3 11">Belongs to the iron-sulfur dependent L-serine dehydratase family.</text>
</comment>
<comment type="cofactor">
    <cofactor evidence="1 11">
        <name>[4Fe-4S] cluster</name>
        <dbReference type="ChEBI" id="CHEBI:49883"/>
    </cofactor>
</comment>
<organism evidence="13 14">
    <name type="scientific">Helicovermis profundi</name>
    <dbReference type="NCBI Taxonomy" id="3065157"/>
    <lineage>
        <taxon>Bacteria</taxon>
        <taxon>Bacillati</taxon>
        <taxon>Bacillota</taxon>
        <taxon>Clostridia</taxon>
        <taxon>Helicovermis</taxon>
    </lineage>
</organism>
<evidence type="ECO:0000256" key="3">
    <source>
        <dbReference type="ARBA" id="ARBA00008636"/>
    </source>
</evidence>
<dbReference type="GO" id="GO:0006094">
    <property type="term" value="P:gluconeogenesis"/>
    <property type="evidence" value="ECO:0007669"/>
    <property type="project" value="UniProtKB-KW"/>
</dbReference>
<evidence type="ECO:0000256" key="11">
    <source>
        <dbReference type="RuleBase" id="RU366059"/>
    </source>
</evidence>
<keyword evidence="14" id="KW-1185">Reference proteome</keyword>
<dbReference type="PANTHER" id="PTHR30182:SF1">
    <property type="entry name" value="L-SERINE DEHYDRATASE 1"/>
    <property type="match status" value="1"/>
</dbReference>
<keyword evidence="8 11" id="KW-0411">Iron-sulfur</keyword>
<evidence type="ECO:0000256" key="6">
    <source>
        <dbReference type="ARBA" id="ARBA00022723"/>
    </source>
</evidence>
<dbReference type="EC" id="4.3.1.17" evidence="11"/>